<dbReference type="SUPFAM" id="SSF50494">
    <property type="entry name" value="Trypsin-like serine proteases"/>
    <property type="match status" value="1"/>
</dbReference>
<evidence type="ECO:0000256" key="3">
    <source>
        <dbReference type="ARBA" id="ARBA00023180"/>
    </source>
</evidence>
<evidence type="ECO:0000313" key="7">
    <source>
        <dbReference type="Proteomes" id="UP001558652"/>
    </source>
</evidence>
<dbReference type="InterPro" id="IPR018114">
    <property type="entry name" value="TRYPSIN_HIS"/>
</dbReference>
<comment type="similarity">
    <text evidence="4">Belongs to the peptidase S1 family. CLIP subfamily.</text>
</comment>
<dbReference type="InterPro" id="IPR043504">
    <property type="entry name" value="Peptidase_S1_PA_chymotrypsin"/>
</dbReference>
<dbReference type="InterPro" id="IPR001314">
    <property type="entry name" value="Peptidase_S1A"/>
</dbReference>
<evidence type="ECO:0000259" key="5">
    <source>
        <dbReference type="PROSITE" id="PS50240"/>
    </source>
</evidence>
<protein>
    <recommendedName>
        <fullName evidence="5">Peptidase S1 domain-containing protein</fullName>
    </recommendedName>
</protein>
<dbReference type="AlphaFoldDB" id="A0ABD0YHB7"/>
<dbReference type="FunFam" id="2.40.10.10:FF:000028">
    <property type="entry name" value="Serine protease easter"/>
    <property type="match status" value="1"/>
</dbReference>
<evidence type="ECO:0000256" key="1">
    <source>
        <dbReference type="ARBA" id="ARBA00022729"/>
    </source>
</evidence>
<evidence type="ECO:0000256" key="2">
    <source>
        <dbReference type="ARBA" id="ARBA00023157"/>
    </source>
</evidence>
<dbReference type="InterPro" id="IPR001254">
    <property type="entry name" value="Trypsin_dom"/>
</dbReference>
<proteinExistence type="inferred from homology"/>
<sequence length="544" mass="60958">MFYENEMQETTETGHRHGEVKANRKIMLKCVFDCRAIVRAEFVPPSQTANQRPYLEVLRRLGANILKKRPSLWAQGIPPGQSASVHLFFTLNVHPRVIPGDKFKPLRSINKGSCADSLSAPPFLNQGRKARRLERKRSGWSRSPCPGYEVRAVVGYVGRGDRVPDRLLELGVKGGLLFVLKDYLRGRWVEIWSGDWKVGKKVDRGCPQGPVLGPKIWKSIMDILIRDMTLTVCEKYAESIITWIDSPVLQEEEVKIRVDNCPFIGKPLVTGGEQAGPKEFPHMALIGFGNESSVSWLCGGSLISERYILSAAHCSYSKERGLARWATLGDLDLASEDDDAEPVTLEIVERINHPDYKPPKFYNDIALFKLESDVKFNNYVRPICLHRGPDVSGKLVATGWGRTRWQGWPSDNLMKVTLDVMEFKKCNKTYQQLIGPNLNKGLDDKNMLCAGGVGNKDTCQRRLYSIGGYSDPPPSRVNGVSCTPARPPPTVPWRFWRATPVPKDEALLHALAVSLSLRGALLFALNGTRVSFTWTYRVLPVSTS</sequence>
<dbReference type="CDD" id="cd00190">
    <property type="entry name" value="Tryp_SPc"/>
    <property type="match status" value="1"/>
</dbReference>
<name>A0ABD0YHB7_9HEMI</name>
<accession>A0ABD0YHB7</accession>
<organism evidence="6 7">
    <name type="scientific">Ranatra chinensis</name>
    <dbReference type="NCBI Taxonomy" id="642074"/>
    <lineage>
        <taxon>Eukaryota</taxon>
        <taxon>Metazoa</taxon>
        <taxon>Ecdysozoa</taxon>
        <taxon>Arthropoda</taxon>
        <taxon>Hexapoda</taxon>
        <taxon>Insecta</taxon>
        <taxon>Pterygota</taxon>
        <taxon>Neoptera</taxon>
        <taxon>Paraneoptera</taxon>
        <taxon>Hemiptera</taxon>
        <taxon>Heteroptera</taxon>
        <taxon>Panheteroptera</taxon>
        <taxon>Nepomorpha</taxon>
        <taxon>Nepidae</taxon>
        <taxon>Ranatrinae</taxon>
        <taxon>Ranatra</taxon>
    </lineage>
</organism>
<keyword evidence="1" id="KW-0732">Signal</keyword>
<dbReference type="PRINTS" id="PR00722">
    <property type="entry name" value="CHYMOTRYPSIN"/>
</dbReference>
<dbReference type="Gene3D" id="2.40.10.10">
    <property type="entry name" value="Trypsin-like serine proteases"/>
    <property type="match status" value="2"/>
</dbReference>
<dbReference type="Proteomes" id="UP001558652">
    <property type="component" value="Unassembled WGS sequence"/>
</dbReference>
<dbReference type="Gene3D" id="3.30.420.10">
    <property type="entry name" value="Ribonuclease H-like superfamily/Ribonuclease H"/>
    <property type="match status" value="1"/>
</dbReference>
<dbReference type="PROSITE" id="PS00134">
    <property type="entry name" value="TRYPSIN_HIS"/>
    <property type="match status" value="1"/>
</dbReference>
<dbReference type="PROSITE" id="PS50240">
    <property type="entry name" value="TRYPSIN_DOM"/>
    <property type="match status" value="1"/>
</dbReference>
<dbReference type="EMBL" id="JBFDAA010000013">
    <property type="protein sequence ID" value="KAL1122457.1"/>
    <property type="molecule type" value="Genomic_DNA"/>
</dbReference>
<dbReference type="SMART" id="SM00020">
    <property type="entry name" value="Tryp_SPc"/>
    <property type="match status" value="1"/>
</dbReference>
<keyword evidence="7" id="KW-1185">Reference proteome</keyword>
<dbReference type="Pfam" id="PF00089">
    <property type="entry name" value="Trypsin"/>
    <property type="match status" value="1"/>
</dbReference>
<gene>
    <name evidence="6" type="ORF">AAG570_002788</name>
</gene>
<dbReference type="InterPro" id="IPR009003">
    <property type="entry name" value="Peptidase_S1_PA"/>
</dbReference>
<reference evidence="6 7" key="1">
    <citation type="submission" date="2024-07" db="EMBL/GenBank/DDBJ databases">
        <title>Chromosome-level genome assembly of the water stick insect Ranatra chinensis (Heteroptera: Nepidae).</title>
        <authorList>
            <person name="Liu X."/>
        </authorList>
    </citation>
    <scope>NUCLEOTIDE SEQUENCE [LARGE SCALE GENOMIC DNA]</scope>
    <source>
        <strain evidence="6">Cailab_2021Rc</strain>
        <tissue evidence="6">Muscle</tissue>
    </source>
</reference>
<feature type="domain" description="Peptidase S1" evidence="5">
    <location>
        <begin position="269"/>
        <end position="540"/>
    </location>
</feature>
<evidence type="ECO:0000256" key="4">
    <source>
        <dbReference type="ARBA" id="ARBA00024195"/>
    </source>
</evidence>
<keyword evidence="2" id="KW-1015">Disulfide bond</keyword>
<comment type="caution">
    <text evidence="6">The sequence shown here is derived from an EMBL/GenBank/DDBJ whole genome shotgun (WGS) entry which is preliminary data.</text>
</comment>
<dbReference type="PANTHER" id="PTHR24258:SF136">
    <property type="entry name" value="GH06673P-RELATED"/>
    <property type="match status" value="1"/>
</dbReference>
<evidence type="ECO:0000313" key="6">
    <source>
        <dbReference type="EMBL" id="KAL1122457.1"/>
    </source>
</evidence>
<dbReference type="InterPro" id="IPR036397">
    <property type="entry name" value="RNaseH_sf"/>
</dbReference>
<dbReference type="PANTHER" id="PTHR24258">
    <property type="entry name" value="SERINE PROTEASE-RELATED"/>
    <property type="match status" value="1"/>
</dbReference>
<keyword evidence="3" id="KW-0325">Glycoprotein</keyword>